<feature type="repeat" description="RCC1" evidence="1">
    <location>
        <begin position="198"/>
        <end position="281"/>
    </location>
</feature>
<dbReference type="STRING" id="280699.M1VGT8"/>
<feature type="repeat" description="RCC1" evidence="1">
    <location>
        <begin position="81"/>
        <end position="133"/>
    </location>
</feature>
<reference evidence="2 3" key="2">
    <citation type="journal article" date="2007" name="BMC Biol.">
        <title>A 100%-complete sequence reveals unusually simple genomic features in the hot-spring red alga Cyanidioschyzon merolae.</title>
        <authorList>
            <person name="Nozaki H."/>
            <person name="Takano H."/>
            <person name="Misumi O."/>
            <person name="Terasawa K."/>
            <person name="Matsuzaki M."/>
            <person name="Maruyama S."/>
            <person name="Nishida K."/>
            <person name="Yagisawa F."/>
            <person name="Yoshida Y."/>
            <person name="Fujiwara T."/>
            <person name="Takio S."/>
            <person name="Tamura K."/>
            <person name="Chung S.J."/>
            <person name="Nakamura S."/>
            <person name="Kuroiwa H."/>
            <person name="Tanaka K."/>
            <person name="Sato N."/>
            <person name="Kuroiwa T."/>
        </authorList>
    </citation>
    <scope>NUCLEOTIDE SEQUENCE [LARGE SCALE GENOMIC DNA]</scope>
    <source>
        <strain evidence="2 3">10D</strain>
    </source>
</reference>
<dbReference type="KEGG" id="cme:CYME_CMI054C"/>
<dbReference type="PANTHER" id="PTHR46207">
    <property type="entry name" value="PROTEIN RCC2"/>
    <property type="match status" value="1"/>
</dbReference>
<dbReference type="EMBL" id="AP006491">
    <property type="protein sequence ID" value="BAM79958.1"/>
    <property type="molecule type" value="Genomic_DNA"/>
</dbReference>
<keyword evidence="3" id="KW-1185">Reference proteome</keyword>
<feature type="repeat" description="RCC1" evidence="1">
    <location>
        <begin position="282"/>
        <end position="338"/>
    </location>
</feature>
<dbReference type="PANTHER" id="PTHR46207:SF1">
    <property type="entry name" value="PROTEIN RCC2"/>
    <property type="match status" value="1"/>
</dbReference>
<protein>
    <submittedName>
        <fullName evidence="2">Similar to guanine nucleotide exchanging fractor</fullName>
    </submittedName>
</protein>
<dbReference type="InterPro" id="IPR028641">
    <property type="entry name" value="RCC2"/>
</dbReference>
<dbReference type="PRINTS" id="PR00633">
    <property type="entry name" value="RCCNDNSATION"/>
</dbReference>
<proteinExistence type="predicted"/>
<dbReference type="OMA" id="HELPERC"/>
<dbReference type="eggNOG" id="KOG1427">
    <property type="taxonomic scope" value="Eukaryota"/>
</dbReference>
<dbReference type="HOGENOM" id="CLU_005210_7_0_1"/>
<sequence length="532" mass="57086">MVHPNAGAQGAELLFCGSCKWDTQGRDRKGAIEYGEEVLAPHRLTGSVTLGGLTTPADRAQMLRIVSGPVAAHAVLILTDGRALAIGRNTHGELGIGTARRFAPVFMPVVFIKGGRCTGAACGRTHTLFLMDDGVVYATGANDAGQLGVGARGISASGANVPAAVTPIRLTYLAEHMGVRAAQVGCGEQFSVVLADDGSLYTFGTHRDGVLGLGTTGEVIGKQRMEVESEPLPRRVTRFVRSDGIVVALDESKSMDEQSEDIPRFTQVVCGQRHVVALDSRHRVWSWGFGGYGRLGHRTPNDELRPRCMEFFERLRDDRRRCVKLYAGASCCYALTEMGTVYFWGITKMTGEATTSPQMLYDLHGWKIRDIAVGISSTMIACEECTTIAWGPSPAYGEMGFGETVVGRSFAGRTGVLKSSTQPRIVDPLKGVQVSQLAMGAFFTFLLLRPEEVQASDDQGTKVQALPTLSWDAHANIGAQPVRGLTILDASSLGSRRGRKPGKVAARATSSATKTRVTSVSAVVVPEKRRRT</sequence>
<reference evidence="2 3" key="1">
    <citation type="journal article" date="2004" name="Nature">
        <title>Genome sequence of the ultrasmall unicellular red alga Cyanidioschyzon merolae 10D.</title>
        <authorList>
            <person name="Matsuzaki M."/>
            <person name="Misumi O."/>
            <person name="Shin-i T."/>
            <person name="Maruyama S."/>
            <person name="Takahara M."/>
            <person name="Miyagishima S."/>
            <person name="Mori T."/>
            <person name="Nishida K."/>
            <person name="Yagisawa F."/>
            <person name="Nishida K."/>
            <person name="Yoshida Y."/>
            <person name="Nishimura Y."/>
            <person name="Nakao S."/>
            <person name="Kobayashi T."/>
            <person name="Momoyama Y."/>
            <person name="Higashiyama T."/>
            <person name="Minoda A."/>
            <person name="Sano M."/>
            <person name="Nomoto H."/>
            <person name="Oishi K."/>
            <person name="Hayashi H."/>
            <person name="Ohta F."/>
            <person name="Nishizaka S."/>
            <person name="Haga S."/>
            <person name="Miura S."/>
            <person name="Morishita T."/>
            <person name="Kabeya Y."/>
            <person name="Terasawa K."/>
            <person name="Suzuki Y."/>
            <person name="Ishii Y."/>
            <person name="Asakawa S."/>
            <person name="Takano H."/>
            <person name="Ohta N."/>
            <person name="Kuroiwa H."/>
            <person name="Tanaka K."/>
            <person name="Shimizu N."/>
            <person name="Sugano S."/>
            <person name="Sato N."/>
            <person name="Nozaki H."/>
            <person name="Ogasawara N."/>
            <person name="Kohara Y."/>
            <person name="Kuroiwa T."/>
        </authorList>
    </citation>
    <scope>NUCLEOTIDE SEQUENCE [LARGE SCALE GENOMIC DNA]</scope>
    <source>
        <strain evidence="2 3">10D</strain>
    </source>
</reference>
<dbReference type="GO" id="GO:0016020">
    <property type="term" value="C:membrane"/>
    <property type="evidence" value="ECO:0007669"/>
    <property type="project" value="TreeGrafter"/>
</dbReference>
<accession>M1VGT8</accession>
<organism evidence="2 3">
    <name type="scientific">Cyanidioschyzon merolae (strain NIES-3377 / 10D)</name>
    <name type="common">Unicellular red alga</name>
    <dbReference type="NCBI Taxonomy" id="280699"/>
    <lineage>
        <taxon>Eukaryota</taxon>
        <taxon>Rhodophyta</taxon>
        <taxon>Bangiophyceae</taxon>
        <taxon>Cyanidiales</taxon>
        <taxon>Cyanidiaceae</taxon>
        <taxon>Cyanidioschyzon</taxon>
    </lineage>
</organism>
<dbReference type="Proteomes" id="UP000007014">
    <property type="component" value="Chromosome 9"/>
</dbReference>
<dbReference type="AlphaFoldDB" id="M1VGT8"/>
<dbReference type="GeneID" id="16993879"/>
<evidence type="ECO:0000313" key="2">
    <source>
        <dbReference type="EMBL" id="BAM79958.1"/>
    </source>
</evidence>
<dbReference type="Gene3D" id="2.130.10.30">
    <property type="entry name" value="Regulator of chromosome condensation 1/beta-lactamase-inhibitor protein II"/>
    <property type="match status" value="2"/>
</dbReference>
<dbReference type="SUPFAM" id="SSF50985">
    <property type="entry name" value="RCC1/BLIP-II"/>
    <property type="match status" value="1"/>
</dbReference>
<dbReference type="Gramene" id="CMI054CT">
    <property type="protein sequence ID" value="CMI054CT"/>
    <property type="gene ID" value="CMI054C"/>
</dbReference>
<evidence type="ECO:0000256" key="1">
    <source>
        <dbReference type="PROSITE-ProRule" id="PRU00235"/>
    </source>
</evidence>
<dbReference type="PROSITE" id="PS50012">
    <property type="entry name" value="RCC1_3"/>
    <property type="match status" value="4"/>
</dbReference>
<dbReference type="GO" id="GO:0031267">
    <property type="term" value="F:small GTPase binding"/>
    <property type="evidence" value="ECO:0007669"/>
    <property type="project" value="TreeGrafter"/>
</dbReference>
<feature type="repeat" description="RCC1" evidence="1">
    <location>
        <begin position="134"/>
        <end position="197"/>
    </location>
</feature>
<evidence type="ECO:0000313" key="3">
    <source>
        <dbReference type="Proteomes" id="UP000007014"/>
    </source>
</evidence>
<dbReference type="InterPro" id="IPR009091">
    <property type="entry name" value="RCC1/BLIP-II"/>
</dbReference>
<dbReference type="InterPro" id="IPR000408">
    <property type="entry name" value="Reg_chr_condens"/>
</dbReference>
<gene>
    <name evidence="2" type="ORF">CYME_CMI054C</name>
</gene>
<dbReference type="Pfam" id="PF00415">
    <property type="entry name" value="RCC1"/>
    <property type="match status" value="3"/>
</dbReference>
<name>M1VGT8_CYAM1</name>
<dbReference type="RefSeq" id="XP_005536244.1">
    <property type="nucleotide sequence ID" value="XM_005536187.1"/>
</dbReference>
<dbReference type="OrthoDB" id="297375at2759"/>